<dbReference type="EMBL" id="FXBM01000002">
    <property type="protein sequence ID" value="SMH44935.1"/>
    <property type="molecule type" value="Genomic_DNA"/>
</dbReference>
<dbReference type="OrthoDB" id="5124965at2"/>
<dbReference type="AlphaFoldDB" id="A0A1X7P2J5"/>
<evidence type="ECO:0000313" key="1">
    <source>
        <dbReference type="EMBL" id="SMH44935.1"/>
    </source>
</evidence>
<name>A0A1X7P2J5_9MICO</name>
<reference evidence="2" key="1">
    <citation type="submission" date="2017-04" db="EMBL/GenBank/DDBJ databases">
        <authorList>
            <person name="Varghese N."/>
            <person name="Submissions S."/>
        </authorList>
    </citation>
    <scope>NUCLEOTIDE SEQUENCE [LARGE SCALE GENOMIC DNA]</scope>
    <source>
        <strain evidence="2">VKM Ac-2121</strain>
    </source>
</reference>
<evidence type="ECO:0000313" key="2">
    <source>
        <dbReference type="Proteomes" id="UP000193711"/>
    </source>
</evidence>
<keyword evidence="2" id="KW-1185">Reference proteome</keyword>
<protein>
    <submittedName>
        <fullName evidence="1">Uncharacterized protein</fullName>
    </submittedName>
</protein>
<dbReference type="Proteomes" id="UP000193711">
    <property type="component" value="Unassembled WGS sequence"/>
</dbReference>
<gene>
    <name evidence="1" type="ORF">SAMN06295885_2464</name>
</gene>
<organism evidence="1 2">
    <name type="scientific">Rathayibacter oskolensis</name>
    <dbReference type="NCBI Taxonomy" id="1891671"/>
    <lineage>
        <taxon>Bacteria</taxon>
        <taxon>Bacillati</taxon>
        <taxon>Actinomycetota</taxon>
        <taxon>Actinomycetes</taxon>
        <taxon>Micrococcales</taxon>
        <taxon>Microbacteriaceae</taxon>
        <taxon>Rathayibacter</taxon>
    </lineage>
</organism>
<accession>A0A1X7P2J5</accession>
<dbReference type="RefSeq" id="WP_085476864.1">
    <property type="nucleotide sequence ID" value="NZ_FXBM01000002.1"/>
</dbReference>
<sequence>MGIAEPFDVESYSRSAHGTLRSRFSIREFEEVPLDREAIVATAYLRAVEHAVIARVLPVARTHADPRVRIFAPAWAAERHRIADALGDVLAASPQIRGVDTRPPEPAAVRHLVRDRTAALLAGPLALALEVDARVSMQAYRRLARLSLHPEMERLAEAAIAILERHADFFGELAEDRLGRPLPGRIAAAALLATLRLPLGEGTLPAPLAHEGRELVHGRDDGGLEGIDAGIAEVLALPCTAARRLLKPHRSVAVRLAWLLGRSGADVVAGARTLLG</sequence>
<proteinExistence type="predicted"/>
<dbReference type="STRING" id="1891671.SAMN06295885_2464"/>